<organism evidence="2 3">
    <name type="scientific">Robertkochia marina</name>
    <dbReference type="NCBI Taxonomy" id="1227945"/>
    <lineage>
        <taxon>Bacteria</taxon>
        <taxon>Pseudomonadati</taxon>
        <taxon>Bacteroidota</taxon>
        <taxon>Flavobacteriia</taxon>
        <taxon>Flavobacteriales</taxon>
        <taxon>Flavobacteriaceae</taxon>
        <taxon>Robertkochia</taxon>
    </lineage>
</organism>
<keyword evidence="1" id="KW-0732">Signal</keyword>
<comment type="caution">
    <text evidence="2">The sequence shown here is derived from an EMBL/GenBank/DDBJ whole genome shotgun (WGS) entry which is preliminary data.</text>
</comment>
<keyword evidence="3" id="KW-1185">Reference proteome</keyword>
<evidence type="ECO:0000313" key="3">
    <source>
        <dbReference type="Proteomes" id="UP000305939"/>
    </source>
</evidence>
<evidence type="ECO:0000313" key="2">
    <source>
        <dbReference type="EMBL" id="THD69682.1"/>
    </source>
</evidence>
<dbReference type="AlphaFoldDB" id="A0A4S3M3E2"/>
<dbReference type="RefSeq" id="WP_136335172.1">
    <property type="nucleotide sequence ID" value="NZ_QXMP01000002.1"/>
</dbReference>
<name>A0A4S3M3E2_9FLAO</name>
<gene>
    <name evidence="2" type="ORF">E7Z59_04980</name>
</gene>
<accession>A0A4S3M3E2</accession>
<reference evidence="2 3" key="1">
    <citation type="submission" date="2019-04" db="EMBL/GenBank/DDBJ databases">
        <title>Draft genome sequence of Robertkochia marina CC-AMO-30D.</title>
        <authorList>
            <person name="Hameed A."/>
            <person name="Lin S.-Y."/>
            <person name="Shahina M."/>
            <person name="Lai W.-A."/>
            <person name="Young C.-C."/>
        </authorList>
    </citation>
    <scope>NUCLEOTIDE SEQUENCE [LARGE SCALE GENOMIC DNA]</scope>
    <source>
        <strain evidence="2 3">CC-AMO-30D</strain>
    </source>
</reference>
<dbReference type="Proteomes" id="UP000305939">
    <property type="component" value="Unassembled WGS sequence"/>
</dbReference>
<feature type="signal peptide" evidence="1">
    <location>
        <begin position="1"/>
        <end position="24"/>
    </location>
</feature>
<evidence type="ECO:0000256" key="1">
    <source>
        <dbReference type="SAM" id="SignalP"/>
    </source>
</evidence>
<proteinExistence type="predicted"/>
<feature type="chain" id="PRO_5020274952" evidence="1">
    <location>
        <begin position="25"/>
        <end position="186"/>
    </location>
</feature>
<sequence>MNTMRFTKYLKLFFFMAIGLVLFACGQEQSTESTSEDSAQETSYTYVPLDPILKLDAQVEDSLKEWKSYWELQREMERFRGVKSGDLSYINEDLLRIQSELIHDSIPEKVQNPAVKSRALVFRTFAMKLKDQLEQRAPSAEVDTTRVKLFESYNAFRFHIADALREKVYEDFLKRDTTYLDSILPE</sequence>
<dbReference type="PROSITE" id="PS51257">
    <property type="entry name" value="PROKAR_LIPOPROTEIN"/>
    <property type="match status" value="1"/>
</dbReference>
<protein>
    <submittedName>
        <fullName evidence="2">Uncharacterized protein</fullName>
    </submittedName>
</protein>
<dbReference type="EMBL" id="SSMC01000001">
    <property type="protein sequence ID" value="THD69682.1"/>
    <property type="molecule type" value="Genomic_DNA"/>
</dbReference>